<reference evidence="2 3" key="1">
    <citation type="submission" date="2015-04" db="EMBL/GenBank/DDBJ databases">
        <authorList>
            <person name="Heijne W.H."/>
            <person name="Fedorova N.D."/>
            <person name="Nierman W.C."/>
            <person name="Vollebregt A.W."/>
            <person name="Zhao Z."/>
            <person name="Wu L."/>
            <person name="Kumar M."/>
            <person name="Stam H."/>
            <person name="van den Berg M.A."/>
            <person name="Pel H.J."/>
        </authorList>
    </citation>
    <scope>NUCLEOTIDE SEQUENCE [LARGE SCALE GENOMIC DNA]</scope>
    <source>
        <strain evidence="2 3">CBS 393.64</strain>
    </source>
</reference>
<evidence type="ECO:0000313" key="3">
    <source>
        <dbReference type="Proteomes" id="UP000053958"/>
    </source>
</evidence>
<organism evidence="2 3">
    <name type="scientific">Rasamsonia emersonii (strain ATCC 16479 / CBS 393.64 / IMI 116815)</name>
    <dbReference type="NCBI Taxonomy" id="1408163"/>
    <lineage>
        <taxon>Eukaryota</taxon>
        <taxon>Fungi</taxon>
        <taxon>Dikarya</taxon>
        <taxon>Ascomycota</taxon>
        <taxon>Pezizomycotina</taxon>
        <taxon>Eurotiomycetes</taxon>
        <taxon>Eurotiomycetidae</taxon>
        <taxon>Eurotiales</taxon>
        <taxon>Trichocomaceae</taxon>
        <taxon>Rasamsonia</taxon>
    </lineage>
</organism>
<accession>A0A0F4YZM7</accession>
<protein>
    <submittedName>
        <fullName evidence="2">Uncharacterized protein</fullName>
    </submittedName>
</protein>
<evidence type="ECO:0000313" key="2">
    <source>
        <dbReference type="EMBL" id="KKA23098.1"/>
    </source>
</evidence>
<evidence type="ECO:0000256" key="1">
    <source>
        <dbReference type="SAM" id="MobiDB-lite"/>
    </source>
</evidence>
<feature type="compositionally biased region" description="Low complexity" evidence="1">
    <location>
        <begin position="1"/>
        <end position="27"/>
    </location>
</feature>
<dbReference type="RefSeq" id="XP_013329710.1">
    <property type="nucleotide sequence ID" value="XM_013474256.1"/>
</dbReference>
<feature type="region of interest" description="Disordered" evidence="1">
    <location>
        <begin position="117"/>
        <end position="152"/>
    </location>
</feature>
<name>A0A0F4YZM7_RASE3</name>
<feature type="region of interest" description="Disordered" evidence="1">
    <location>
        <begin position="1"/>
        <end position="48"/>
    </location>
</feature>
<dbReference type="GeneID" id="25315175"/>
<sequence length="195" mass="22450">MSEGMSSSSDPSAVSSGSDDTSSLPTTPDLPPSEDDSQPEDGMPPESPTPYPWTWTCHRCGQEYRLGVTRRCLRDGHYYCTARVGDRPKRICFAEFDYSGWREFNDWHHEVRKLKEEEEQASKKRKRSSSSSSSSFWAMCPKPQQQQQPRKRNCWENCDYPSECHHSCGAADDELLFSSDEDEEWQPARKIRRIG</sequence>
<dbReference type="AlphaFoldDB" id="A0A0F4YZM7"/>
<feature type="compositionally biased region" description="Low complexity" evidence="1">
    <location>
        <begin position="129"/>
        <end position="148"/>
    </location>
</feature>
<dbReference type="EMBL" id="LASV01000111">
    <property type="protein sequence ID" value="KKA23098.1"/>
    <property type="molecule type" value="Genomic_DNA"/>
</dbReference>
<proteinExistence type="predicted"/>
<dbReference type="Proteomes" id="UP000053958">
    <property type="component" value="Unassembled WGS sequence"/>
</dbReference>
<gene>
    <name evidence="2" type="ORF">T310_2824</name>
</gene>
<keyword evidence="3" id="KW-1185">Reference proteome</keyword>
<dbReference type="OrthoDB" id="5396104at2759"/>
<comment type="caution">
    <text evidence="2">The sequence shown here is derived from an EMBL/GenBank/DDBJ whole genome shotgun (WGS) entry which is preliminary data.</text>
</comment>